<dbReference type="PANTHER" id="PTHR43066:SF1">
    <property type="entry name" value="RHOMBOID PROTEIN 2"/>
    <property type="match status" value="1"/>
</dbReference>
<evidence type="ECO:0000256" key="6">
    <source>
        <dbReference type="ARBA" id="ARBA00022989"/>
    </source>
</evidence>
<evidence type="ECO:0000256" key="9">
    <source>
        <dbReference type="SAM" id="Phobius"/>
    </source>
</evidence>
<comment type="similarity">
    <text evidence="2">Belongs to the peptidase S54 family.</text>
</comment>
<dbReference type="InterPro" id="IPR035952">
    <property type="entry name" value="Rhomboid-like_sf"/>
</dbReference>
<feature type="region of interest" description="Disordered" evidence="8">
    <location>
        <begin position="227"/>
        <end position="257"/>
    </location>
</feature>
<evidence type="ECO:0000259" key="10">
    <source>
        <dbReference type="Pfam" id="PF01694"/>
    </source>
</evidence>
<sequence length="257" mass="28056">MLDPSFFVVTDAPPTPPTSPGNASPSASPSARVPFTKLSLSLSSPLILCVFFLTLLSLACDCKERLFLLPREHYRYVPVYNLYRMFTHPLAHLDASHWFHNLKNILLLGPTMEARHSTSSLLLIFLLSSFTSAIVHWVLSSPATALLGSSGLLFSLIGLHCSATLSAAPSSGPRTLPLTFLLAVAVYFGEEVFLGVSRGDNVSRLTHITGGLVGVFVGVGSKMAEARREEEKRRKAGKKKGGWFRWARAGRDNDKET</sequence>
<protein>
    <recommendedName>
        <fullName evidence="10">Peptidase S54 rhomboid domain-containing protein</fullName>
    </recommendedName>
</protein>
<dbReference type="EMBL" id="BRYB01002122">
    <property type="protein sequence ID" value="GMI40039.1"/>
    <property type="molecule type" value="Genomic_DNA"/>
</dbReference>
<keyword evidence="3" id="KW-0645">Protease</keyword>
<organism evidence="11 12">
    <name type="scientific">Tetraparma gracilis</name>
    <dbReference type="NCBI Taxonomy" id="2962635"/>
    <lineage>
        <taxon>Eukaryota</taxon>
        <taxon>Sar</taxon>
        <taxon>Stramenopiles</taxon>
        <taxon>Ochrophyta</taxon>
        <taxon>Bolidophyceae</taxon>
        <taxon>Parmales</taxon>
        <taxon>Triparmaceae</taxon>
        <taxon>Tetraparma</taxon>
    </lineage>
</organism>
<proteinExistence type="inferred from homology"/>
<keyword evidence="6 9" id="KW-1133">Transmembrane helix</keyword>
<accession>A0ABQ6N5K5</accession>
<keyword evidence="4 9" id="KW-0812">Transmembrane</keyword>
<evidence type="ECO:0000256" key="8">
    <source>
        <dbReference type="SAM" id="MobiDB-lite"/>
    </source>
</evidence>
<dbReference type="Proteomes" id="UP001165060">
    <property type="component" value="Unassembled WGS sequence"/>
</dbReference>
<feature type="transmembrane region" description="Helical" evidence="9">
    <location>
        <begin position="121"/>
        <end position="139"/>
    </location>
</feature>
<name>A0ABQ6N5K5_9STRA</name>
<feature type="transmembrane region" description="Helical" evidence="9">
    <location>
        <begin position="38"/>
        <end position="59"/>
    </location>
</feature>
<feature type="domain" description="Peptidase S54 rhomboid" evidence="10">
    <location>
        <begin position="82"/>
        <end position="219"/>
    </location>
</feature>
<gene>
    <name evidence="11" type="ORF">TeGR_g12901</name>
</gene>
<comment type="caution">
    <text evidence="11">The sequence shown here is derived from an EMBL/GenBank/DDBJ whole genome shotgun (WGS) entry which is preliminary data.</text>
</comment>
<evidence type="ECO:0000256" key="4">
    <source>
        <dbReference type="ARBA" id="ARBA00022692"/>
    </source>
</evidence>
<evidence type="ECO:0000256" key="1">
    <source>
        <dbReference type="ARBA" id="ARBA00004141"/>
    </source>
</evidence>
<dbReference type="PANTHER" id="PTHR43066">
    <property type="entry name" value="RHOMBOID-RELATED PROTEIN"/>
    <property type="match status" value="1"/>
</dbReference>
<evidence type="ECO:0000256" key="7">
    <source>
        <dbReference type="ARBA" id="ARBA00023136"/>
    </source>
</evidence>
<dbReference type="SUPFAM" id="SSF144091">
    <property type="entry name" value="Rhomboid-like"/>
    <property type="match status" value="1"/>
</dbReference>
<evidence type="ECO:0000313" key="11">
    <source>
        <dbReference type="EMBL" id="GMI40039.1"/>
    </source>
</evidence>
<evidence type="ECO:0000256" key="5">
    <source>
        <dbReference type="ARBA" id="ARBA00022801"/>
    </source>
</evidence>
<feature type="transmembrane region" description="Helical" evidence="9">
    <location>
        <begin position="175"/>
        <end position="193"/>
    </location>
</feature>
<dbReference type="Pfam" id="PF01694">
    <property type="entry name" value="Rhomboid"/>
    <property type="match status" value="1"/>
</dbReference>
<keyword evidence="7 9" id="KW-0472">Membrane</keyword>
<keyword evidence="5" id="KW-0378">Hydrolase</keyword>
<keyword evidence="12" id="KW-1185">Reference proteome</keyword>
<dbReference type="Gene3D" id="1.20.1540.10">
    <property type="entry name" value="Rhomboid-like"/>
    <property type="match status" value="1"/>
</dbReference>
<evidence type="ECO:0000313" key="12">
    <source>
        <dbReference type="Proteomes" id="UP001165060"/>
    </source>
</evidence>
<comment type="subcellular location">
    <subcellularLocation>
        <location evidence="1">Membrane</location>
        <topology evidence="1">Multi-pass membrane protein</topology>
    </subcellularLocation>
</comment>
<reference evidence="11 12" key="1">
    <citation type="journal article" date="2023" name="Commun. Biol.">
        <title>Genome analysis of Parmales, the sister group of diatoms, reveals the evolutionary specialization of diatoms from phago-mixotrophs to photoautotrophs.</title>
        <authorList>
            <person name="Ban H."/>
            <person name="Sato S."/>
            <person name="Yoshikawa S."/>
            <person name="Yamada K."/>
            <person name="Nakamura Y."/>
            <person name="Ichinomiya M."/>
            <person name="Sato N."/>
            <person name="Blanc-Mathieu R."/>
            <person name="Endo H."/>
            <person name="Kuwata A."/>
            <person name="Ogata H."/>
        </authorList>
    </citation>
    <scope>NUCLEOTIDE SEQUENCE [LARGE SCALE GENOMIC DNA]</scope>
</reference>
<evidence type="ECO:0000256" key="2">
    <source>
        <dbReference type="ARBA" id="ARBA00009045"/>
    </source>
</evidence>
<dbReference type="InterPro" id="IPR022764">
    <property type="entry name" value="Peptidase_S54_rhomboid_dom"/>
</dbReference>
<evidence type="ECO:0000256" key="3">
    <source>
        <dbReference type="ARBA" id="ARBA00022670"/>
    </source>
</evidence>